<dbReference type="InterPro" id="IPR001461">
    <property type="entry name" value="Aspartic_peptidase_A1"/>
</dbReference>
<dbReference type="VEuPathDB" id="FungiDB:GMDG_00954"/>
<feature type="signal peptide" evidence="10">
    <location>
        <begin position="1"/>
        <end position="20"/>
    </location>
</feature>
<dbReference type="Pfam" id="PF00026">
    <property type="entry name" value="Asp"/>
    <property type="match status" value="1"/>
</dbReference>
<dbReference type="PANTHER" id="PTHR47966">
    <property type="entry name" value="BETA-SITE APP-CLEAVING ENZYME, ISOFORM A-RELATED"/>
    <property type="match status" value="1"/>
</dbReference>
<evidence type="ECO:0000256" key="8">
    <source>
        <dbReference type="PIRSR" id="PIRSR601461-1"/>
    </source>
</evidence>
<keyword evidence="2 9" id="KW-0645">Protease</keyword>
<evidence type="ECO:0000256" key="1">
    <source>
        <dbReference type="ARBA" id="ARBA00007447"/>
    </source>
</evidence>
<dbReference type="PRINTS" id="PR00792">
    <property type="entry name" value="PEPSIN"/>
</dbReference>
<dbReference type="Gene3D" id="2.40.70.10">
    <property type="entry name" value="Acid Proteases"/>
    <property type="match status" value="2"/>
</dbReference>
<gene>
    <name evidence="12" type="ORF">VC83_07794</name>
</gene>
<dbReference type="PROSITE" id="PS00141">
    <property type="entry name" value="ASP_PROTEASE"/>
    <property type="match status" value="1"/>
</dbReference>
<dbReference type="FunFam" id="2.40.70.10:FF:000011">
    <property type="entry name" value="Aspartic protease"/>
    <property type="match status" value="1"/>
</dbReference>
<dbReference type="GO" id="GO:0004190">
    <property type="term" value="F:aspartic-type endopeptidase activity"/>
    <property type="evidence" value="ECO:0007669"/>
    <property type="project" value="UniProtKB-KW"/>
</dbReference>
<feature type="active site" evidence="8">
    <location>
        <position position="89"/>
    </location>
</feature>
<sequence length="477" mass="49955">MKCTFALGLTAAFLSPLIDAAALQNKNDRPPRAVGLPIKREPAVDPIEADRTRMRKRNTLETTLDNLQSLYFANITLGTPAQHLRVHIDTGSSDLWVNSAGSKICTGTDTVPGECEESGTYSANSSSTYKYVRSNFNITYMDGSGAAGDYVSDMMMIANAEIKDLQFGVGYQSTSAEAVLGLGYVSNEVQVANLGLKAYNNVPAALAAQGTISSNAYSLWLNDLDSHSGNVLFGGVDTERFTGTLETLPVQKTSAGYRDFLITLTSLSMGGKTLIEKQAQAVLLDSGSSLTYLPNAMTNAIYEAIGAQYDSTQGAAFVPCSMRSINETLDFTFTSPTISVPLDELVLDIPKANNQTAVLPSGEPACLFGIAPSGVTVPVLGDTFLRSAYVVYDLGNNEISLAQTKLNATKSNIVELSAGKDAAGIATAVANPVAATAGVGKSGQDKSSDASAASKSMRVSLATAGLCGVATVFTGLM</sequence>
<feature type="domain" description="Peptidase A1" evidence="11">
    <location>
        <begin position="71"/>
        <end position="402"/>
    </location>
</feature>
<evidence type="ECO:0000256" key="6">
    <source>
        <dbReference type="ARBA" id="ARBA00067536"/>
    </source>
</evidence>
<dbReference type="AlphaFoldDB" id="A0A177A263"/>
<accession>A0A177A263</accession>
<keyword evidence="3 10" id="KW-0732">Signal</keyword>
<reference evidence="12" key="1">
    <citation type="submission" date="2016-03" db="EMBL/GenBank/DDBJ databases">
        <title>Updated assembly of Pseudogymnoascus destructans, the fungus causing white-nose syndrome of bats.</title>
        <authorList>
            <person name="Palmer J.M."/>
            <person name="Drees K.P."/>
            <person name="Foster J.T."/>
            <person name="Lindner D.L."/>
        </authorList>
    </citation>
    <scope>NUCLEOTIDE SEQUENCE [LARGE SCALE GENOMIC DNA]</scope>
    <source>
        <strain evidence="12">20631-21</strain>
    </source>
</reference>
<evidence type="ECO:0000256" key="4">
    <source>
        <dbReference type="ARBA" id="ARBA00022750"/>
    </source>
</evidence>
<comment type="similarity">
    <text evidence="1 9">Belongs to the peptidase A1 family.</text>
</comment>
<evidence type="ECO:0000256" key="9">
    <source>
        <dbReference type="RuleBase" id="RU000454"/>
    </source>
</evidence>
<dbReference type="InterPro" id="IPR033876">
    <property type="entry name" value="SAP-like"/>
</dbReference>
<feature type="active site" evidence="8">
    <location>
        <position position="285"/>
    </location>
</feature>
<keyword evidence="4 9" id="KW-0064">Aspartyl protease</keyword>
<dbReference type="SUPFAM" id="SSF50630">
    <property type="entry name" value="Acid proteases"/>
    <property type="match status" value="1"/>
</dbReference>
<dbReference type="PANTHER" id="PTHR47966:SF65">
    <property type="entry name" value="ASPARTIC-TYPE ENDOPEPTIDASE"/>
    <property type="match status" value="1"/>
</dbReference>
<proteinExistence type="inferred from homology"/>
<organism evidence="12">
    <name type="scientific">Pseudogymnoascus destructans</name>
    <dbReference type="NCBI Taxonomy" id="655981"/>
    <lineage>
        <taxon>Eukaryota</taxon>
        <taxon>Fungi</taxon>
        <taxon>Dikarya</taxon>
        <taxon>Ascomycota</taxon>
        <taxon>Pezizomycotina</taxon>
        <taxon>Leotiomycetes</taxon>
        <taxon>Thelebolales</taxon>
        <taxon>Thelebolaceae</taxon>
        <taxon>Pseudogymnoascus</taxon>
    </lineage>
</organism>
<dbReference type="InterPro" id="IPR021109">
    <property type="entry name" value="Peptidase_aspartic_dom_sf"/>
</dbReference>
<dbReference type="OrthoDB" id="771136at2759"/>
<evidence type="ECO:0000256" key="7">
    <source>
        <dbReference type="ARBA" id="ARBA00068059"/>
    </source>
</evidence>
<dbReference type="InterPro" id="IPR033121">
    <property type="entry name" value="PEPTIDASE_A1"/>
</dbReference>
<evidence type="ECO:0000256" key="3">
    <source>
        <dbReference type="ARBA" id="ARBA00022729"/>
    </source>
</evidence>
<dbReference type="RefSeq" id="XP_024320979.1">
    <property type="nucleotide sequence ID" value="XM_024471358.1"/>
</dbReference>
<evidence type="ECO:0000256" key="5">
    <source>
        <dbReference type="ARBA" id="ARBA00022801"/>
    </source>
</evidence>
<dbReference type="PROSITE" id="PS51767">
    <property type="entry name" value="PEPTIDASE_A1"/>
    <property type="match status" value="1"/>
</dbReference>
<dbReference type="GeneID" id="36290838"/>
<dbReference type="InterPro" id="IPR001969">
    <property type="entry name" value="Aspartic_peptidase_AS"/>
</dbReference>
<evidence type="ECO:0000259" key="11">
    <source>
        <dbReference type="PROSITE" id="PS51767"/>
    </source>
</evidence>
<evidence type="ECO:0000256" key="2">
    <source>
        <dbReference type="ARBA" id="ARBA00022670"/>
    </source>
</evidence>
<dbReference type="CDD" id="cd05474">
    <property type="entry name" value="SAP_like"/>
    <property type="match status" value="1"/>
</dbReference>
<dbReference type="GO" id="GO:0006508">
    <property type="term" value="P:proteolysis"/>
    <property type="evidence" value="ECO:0007669"/>
    <property type="project" value="UniProtKB-KW"/>
</dbReference>
<keyword evidence="5 9" id="KW-0378">Hydrolase</keyword>
<dbReference type="Proteomes" id="UP000077154">
    <property type="component" value="Unassembled WGS sequence"/>
</dbReference>
<name>A0A177A263_9PEZI</name>
<dbReference type="eggNOG" id="KOG1339">
    <property type="taxonomic scope" value="Eukaryota"/>
</dbReference>
<protein>
    <recommendedName>
        <fullName evidence="7">Probable aspartic-type endopeptidase OPSB</fullName>
    </recommendedName>
    <alternativeName>
        <fullName evidence="6">Probable aspartic-type endopeptidase opsB</fullName>
    </alternativeName>
</protein>
<dbReference type="EMBL" id="KV441407">
    <property type="protein sequence ID" value="OAF55680.1"/>
    <property type="molecule type" value="Genomic_DNA"/>
</dbReference>
<evidence type="ECO:0000313" key="12">
    <source>
        <dbReference type="EMBL" id="OAF55680.1"/>
    </source>
</evidence>
<feature type="chain" id="PRO_5008056335" description="Probable aspartic-type endopeptidase OPSB" evidence="10">
    <location>
        <begin position="21"/>
        <end position="477"/>
    </location>
</feature>
<evidence type="ECO:0000256" key="10">
    <source>
        <dbReference type="SAM" id="SignalP"/>
    </source>
</evidence>